<proteinExistence type="predicted"/>
<name>A0A841JIS5_9SPHI</name>
<evidence type="ECO:0000256" key="1">
    <source>
        <dbReference type="SAM" id="SignalP"/>
    </source>
</evidence>
<dbReference type="InterPro" id="IPR011871">
    <property type="entry name" value="Fib_succ_major"/>
</dbReference>
<dbReference type="Pfam" id="PF09603">
    <property type="entry name" value="Fib_succ_major"/>
    <property type="match status" value="1"/>
</dbReference>
<feature type="signal peptide" evidence="1">
    <location>
        <begin position="1"/>
        <end position="17"/>
    </location>
</feature>
<accession>A0A841JIS5</accession>
<sequence>MKKVLIMALTATALLFASCSKKSNNDVKPEDTNKVTINGTDYATTKIGTQTWTTVNYNGTGGVTYTGVSNAAYGKLYTLTEAKAVSLPTGWRLPTKADAEKLLLFLGATTDNDGNVEGEASVSVKLKSKSDWTLTQGNNSSGFNAYPAGEGTVGINSFDGKGDFATFWTSTTLSGDSQYLLGIWNNKDGVQVLDFTAIDYTPRASTSTFSIRFVRDN</sequence>
<dbReference type="RefSeq" id="WP_183589204.1">
    <property type="nucleotide sequence ID" value="NZ_JACHCA010000014.1"/>
</dbReference>
<feature type="domain" description="Fibrobacter succinogenes major paralogous" evidence="2">
    <location>
        <begin position="46"/>
        <end position="215"/>
    </location>
</feature>
<dbReference type="Proteomes" id="UP000548326">
    <property type="component" value="Unassembled WGS sequence"/>
</dbReference>
<dbReference type="EMBL" id="JACHCA010000014">
    <property type="protein sequence ID" value="MBB6130394.1"/>
    <property type="molecule type" value="Genomic_DNA"/>
</dbReference>
<evidence type="ECO:0000313" key="4">
    <source>
        <dbReference type="Proteomes" id="UP000548326"/>
    </source>
</evidence>
<evidence type="ECO:0000259" key="2">
    <source>
        <dbReference type="Pfam" id="PF09603"/>
    </source>
</evidence>
<feature type="chain" id="PRO_5032294648" evidence="1">
    <location>
        <begin position="18"/>
        <end position="217"/>
    </location>
</feature>
<dbReference type="PROSITE" id="PS51257">
    <property type="entry name" value="PROKAR_LIPOPROTEIN"/>
    <property type="match status" value="1"/>
</dbReference>
<comment type="caution">
    <text evidence="3">The sequence shown here is derived from an EMBL/GenBank/DDBJ whole genome shotgun (WGS) entry which is preliminary data.</text>
</comment>
<gene>
    <name evidence="3" type="ORF">HDF22_004534</name>
</gene>
<protein>
    <submittedName>
        <fullName evidence="3">Uncharacterized protein (TIGR02145 family)</fullName>
    </submittedName>
</protein>
<evidence type="ECO:0000313" key="3">
    <source>
        <dbReference type="EMBL" id="MBB6130394.1"/>
    </source>
</evidence>
<dbReference type="NCBIfam" id="TIGR02145">
    <property type="entry name" value="Fib_succ_major"/>
    <property type="match status" value="1"/>
</dbReference>
<dbReference type="AlphaFoldDB" id="A0A841JIS5"/>
<reference evidence="3 4" key="1">
    <citation type="submission" date="2020-08" db="EMBL/GenBank/DDBJ databases">
        <title>Genomic Encyclopedia of Type Strains, Phase IV (KMG-V): Genome sequencing to study the core and pangenomes of soil and plant-associated prokaryotes.</title>
        <authorList>
            <person name="Whitman W."/>
        </authorList>
    </citation>
    <scope>NUCLEOTIDE SEQUENCE [LARGE SCALE GENOMIC DNA]</scope>
    <source>
        <strain evidence="3 4">MP601</strain>
    </source>
</reference>
<organism evidence="3 4">
    <name type="scientific">Mucilaginibacter lappiensis</name>
    <dbReference type="NCBI Taxonomy" id="354630"/>
    <lineage>
        <taxon>Bacteria</taxon>
        <taxon>Pseudomonadati</taxon>
        <taxon>Bacteroidota</taxon>
        <taxon>Sphingobacteriia</taxon>
        <taxon>Sphingobacteriales</taxon>
        <taxon>Sphingobacteriaceae</taxon>
        <taxon>Mucilaginibacter</taxon>
    </lineage>
</organism>
<keyword evidence="1" id="KW-0732">Signal</keyword>